<evidence type="ECO:0000256" key="4">
    <source>
        <dbReference type="PIRSR" id="PIRSR004846-1"/>
    </source>
</evidence>
<feature type="chain" id="PRO_5016277908" evidence="5">
    <location>
        <begin position="28"/>
        <end position="240"/>
    </location>
</feature>
<evidence type="ECO:0000256" key="3">
    <source>
        <dbReference type="ARBA" id="ARBA00022729"/>
    </source>
</evidence>
<dbReference type="Pfam" id="PF13531">
    <property type="entry name" value="SBP_bac_11"/>
    <property type="match status" value="1"/>
</dbReference>
<dbReference type="EMBL" id="QGGV01000003">
    <property type="protein sequence ID" value="PWK57186.1"/>
    <property type="molecule type" value="Genomic_DNA"/>
</dbReference>
<accession>A0A316GAZ1</accession>
<reference evidence="6 7" key="1">
    <citation type="submission" date="2018-05" db="EMBL/GenBank/DDBJ databases">
        <title>Genomic Encyclopedia of Type Strains, Phase IV (KMG-IV): sequencing the most valuable type-strain genomes for metagenomic binning, comparative biology and taxonomic classification.</title>
        <authorList>
            <person name="Goeker M."/>
        </authorList>
    </citation>
    <scope>NUCLEOTIDE SEQUENCE [LARGE SCALE GENOMIC DNA]</scope>
    <source>
        <strain evidence="6 7">DSM 103371</strain>
    </source>
</reference>
<dbReference type="KEGG" id="salo:EF888_10335"/>
<dbReference type="GO" id="GO:0030973">
    <property type="term" value="F:molybdate ion binding"/>
    <property type="evidence" value="ECO:0007669"/>
    <property type="project" value="TreeGrafter"/>
</dbReference>
<feature type="signal peptide" evidence="5">
    <location>
        <begin position="1"/>
        <end position="27"/>
    </location>
</feature>
<feature type="binding site" evidence="4">
    <location>
        <position position="56"/>
    </location>
    <ligand>
        <name>molybdate</name>
        <dbReference type="ChEBI" id="CHEBI:36264"/>
    </ligand>
</feature>
<organism evidence="6 7">
    <name type="scientific">Silicimonas algicola</name>
    <dbReference type="NCBI Taxonomy" id="1826607"/>
    <lineage>
        <taxon>Bacteria</taxon>
        <taxon>Pseudomonadati</taxon>
        <taxon>Pseudomonadota</taxon>
        <taxon>Alphaproteobacteria</taxon>
        <taxon>Rhodobacterales</taxon>
        <taxon>Paracoccaceae</taxon>
    </lineage>
</organism>
<evidence type="ECO:0000256" key="1">
    <source>
        <dbReference type="ARBA" id="ARBA00009175"/>
    </source>
</evidence>
<comment type="similarity">
    <text evidence="1">Belongs to the bacterial solute-binding protein ModA family.</text>
</comment>
<feature type="binding site" evidence="4">
    <location>
        <position position="158"/>
    </location>
    <ligand>
        <name>molybdate</name>
        <dbReference type="ChEBI" id="CHEBI:36264"/>
    </ligand>
</feature>
<dbReference type="PIRSF" id="PIRSF004846">
    <property type="entry name" value="ModA"/>
    <property type="match status" value="1"/>
</dbReference>
<keyword evidence="4" id="KW-0500">Molybdenum</keyword>
<dbReference type="PANTHER" id="PTHR30632">
    <property type="entry name" value="MOLYBDATE-BINDING PERIPLASMIC PROTEIN"/>
    <property type="match status" value="1"/>
</dbReference>
<dbReference type="Proteomes" id="UP000245390">
    <property type="component" value="Unassembled WGS sequence"/>
</dbReference>
<evidence type="ECO:0000313" key="6">
    <source>
        <dbReference type="EMBL" id="PWK57186.1"/>
    </source>
</evidence>
<evidence type="ECO:0000256" key="5">
    <source>
        <dbReference type="SAM" id="SignalP"/>
    </source>
</evidence>
<dbReference type="InterPro" id="IPR005950">
    <property type="entry name" value="ModA"/>
</dbReference>
<keyword evidence="7" id="KW-1185">Reference proteome</keyword>
<dbReference type="AlphaFoldDB" id="A0A316GAZ1"/>
<proteinExistence type="inferred from homology"/>
<dbReference type="SUPFAM" id="SSF53850">
    <property type="entry name" value="Periplasmic binding protein-like II"/>
    <property type="match status" value="1"/>
</dbReference>
<dbReference type="NCBIfam" id="TIGR01256">
    <property type="entry name" value="modA"/>
    <property type="match status" value="1"/>
</dbReference>
<dbReference type="GO" id="GO:0015689">
    <property type="term" value="P:molybdate ion transport"/>
    <property type="evidence" value="ECO:0007669"/>
    <property type="project" value="InterPro"/>
</dbReference>
<keyword evidence="3 5" id="KW-0732">Signal</keyword>
<dbReference type="RefSeq" id="WP_109758923.1">
    <property type="nucleotide sequence ID" value="NZ_CP034588.1"/>
</dbReference>
<dbReference type="Gene3D" id="3.40.190.10">
    <property type="entry name" value="Periplasmic binding protein-like II"/>
    <property type="match status" value="2"/>
</dbReference>
<name>A0A316GAZ1_9RHOB</name>
<keyword evidence="2 4" id="KW-0479">Metal-binding</keyword>
<evidence type="ECO:0000256" key="2">
    <source>
        <dbReference type="ARBA" id="ARBA00022723"/>
    </source>
</evidence>
<comment type="caution">
    <text evidence="6">The sequence shown here is derived from an EMBL/GenBank/DDBJ whole genome shotgun (WGS) entry which is preliminary data.</text>
</comment>
<gene>
    <name evidence="6" type="ORF">C8D95_103425</name>
</gene>
<dbReference type="OrthoDB" id="9785015at2"/>
<dbReference type="GO" id="GO:0046872">
    <property type="term" value="F:metal ion binding"/>
    <property type="evidence" value="ECO:0007669"/>
    <property type="project" value="UniProtKB-KW"/>
</dbReference>
<dbReference type="PANTHER" id="PTHR30632:SF14">
    <property type="entry name" value="TUNGSTATE_MOLYBDATE_CHROMATE-BINDING PROTEIN MODA"/>
    <property type="match status" value="1"/>
</dbReference>
<protein>
    <submittedName>
        <fullName evidence="6">Molybdate transport system substrate-binding protein</fullName>
    </submittedName>
</protein>
<sequence length="240" mass="24881">MTRWVLALSATLWGSLAAAGEATVAVAANFLTTAETLAEAFEAETGHQIVITHGSTGQLYAQIVQGAPFDIFLSADEERPARLKEEGRATEVRTYALGRLVLVSRAPVDAATVGEAVAGRTVALADPTVAPYGKAATTAMEKLRLDTATFRPVLVANVGQVATVFVTGNADFAFVSASQLPAMAAPSTMDLADFVAPIRQDAALLDRAQGNDAARAFWDWLASDAAAGTIRDAGYGAPGA</sequence>
<evidence type="ECO:0000313" key="7">
    <source>
        <dbReference type="Proteomes" id="UP000245390"/>
    </source>
</evidence>
<dbReference type="InterPro" id="IPR050682">
    <property type="entry name" value="ModA/WtpA"/>
</dbReference>